<dbReference type="EC" id="4.2.1.80" evidence="3"/>
<dbReference type="AlphaFoldDB" id="A0A852TY68"/>
<dbReference type="GO" id="GO:0008684">
    <property type="term" value="F:2-oxopent-4-enoate hydratase activity"/>
    <property type="evidence" value="ECO:0007669"/>
    <property type="project" value="UniProtKB-EC"/>
</dbReference>
<comment type="caution">
    <text evidence="3">The sequence shown here is derived from an EMBL/GenBank/DDBJ whole genome shotgun (WGS) entry which is preliminary data.</text>
</comment>
<dbReference type="EMBL" id="JACCCC010000001">
    <property type="protein sequence ID" value="NYE47922.1"/>
    <property type="molecule type" value="Genomic_DNA"/>
</dbReference>
<organism evidence="3 4">
    <name type="scientific">Spinactinospora alkalitolerans</name>
    <dbReference type="NCBI Taxonomy" id="687207"/>
    <lineage>
        <taxon>Bacteria</taxon>
        <taxon>Bacillati</taxon>
        <taxon>Actinomycetota</taxon>
        <taxon>Actinomycetes</taxon>
        <taxon>Streptosporangiales</taxon>
        <taxon>Nocardiopsidaceae</taxon>
        <taxon>Spinactinospora</taxon>
    </lineage>
</organism>
<keyword evidence="1 3" id="KW-0456">Lyase</keyword>
<dbReference type="SUPFAM" id="SSF56529">
    <property type="entry name" value="FAH"/>
    <property type="match status" value="1"/>
</dbReference>
<keyword evidence="4" id="KW-1185">Reference proteome</keyword>
<feature type="domain" description="Fumarylacetoacetase-like C-terminal" evidence="2">
    <location>
        <begin position="108"/>
        <end position="261"/>
    </location>
</feature>
<dbReference type="PANTHER" id="PTHR30143:SF0">
    <property type="entry name" value="2-KETO-4-PENTENOATE HYDRATASE"/>
    <property type="match status" value="1"/>
</dbReference>
<evidence type="ECO:0000313" key="3">
    <source>
        <dbReference type="EMBL" id="NYE47922.1"/>
    </source>
</evidence>
<dbReference type="GO" id="GO:0005737">
    <property type="term" value="C:cytoplasm"/>
    <property type="evidence" value="ECO:0007669"/>
    <property type="project" value="TreeGrafter"/>
</dbReference>
<evidence type="ECO:0000313" key="4">
    <source>
        <dbReference type="Proteomes" id="UP000589036"/>
    </source>
</evidence>
<dbReference type="PANTHER" id="PTHR30143">
    <property type="entry name" value="ACID HYDRATASE"/>
    <property type="match status" value="1"/>
</dbReference>
<protein>
    <submittedName>
        <fullName evidence="3">2-keto-4-pentenoate hydratase</fullName>
        <ecNumber evidence="3">4.2.1.80</ecNumber>
    </submittedName>
</protein>
<dbReference type="Proteomes" id="UP000589036">
    <property type="component" value="Unassembled WGS sequence"/>
</dbReference>
<dbReference type="Pfam" id="PF01557">
    <property type="entry name" value="FAA_hydrolase"/>
    <property type="match status" value="1"/>
</dbReference>
<reference evidence="3 4" key="1">
    <citation type="submission" date="2020-07" db="EMBL/GenBank/DDBJ databases">
        <title>Sequencing the genomes of 1000 actinobacteria strains.</title>
        <authorList>
            <person name="Klenk H.-P."/>
        </authorList>
    </citation>
    <scope>NUCLEOTIDE SEQUENCE [LARGE SCALE GENOMIC DNA]</scope>
    <source>
        <strain evidence="3 4">CXB654</strain>
    </source>
</reference>
<proteinExistence type="predicted"/>
<evidence type="ECO:0000259" key="2">
    <source>
        <dbReference type="Pfam" id="PF01557"/>
    </source>
</evidence>
<dbReference type="InterPro" id="IPR036663">
    <property type="entry name" value="Fumarylacetoacetase_C_sf"/>
</dbReference>
<dbReference type="InterPro" id="IPR011234">
    <property type="entry name" value="Fumarylacetoacetase-like_C"/>
</dbReference>
<dbReference type="RefSeq" id="WP_179643792.1">
    <property type="nucleotide sequence ID" value="NZ_BAAAYY010000003.1"/>
</dbReference>
<evidence type="ECO:0000256" key="1">
    <source>
        <dbReference type="ARBA" id="ARBA00023239"/>
    </source>
</evidence>
<dbReference type="InterPro" id="IPR050772">
    <property type="entry name" value="Hydratase-Decarb/MhpD_sf"/>
</dbReference>
<name>A0A852TY68_9ACTN</name>
<gene>
    <name evidence="3" type="ORF">HDA32_003042</name>
</gene>
<sequence>MDTETQVQQAAFTLAQARRSASATSPLVEEWPELDADTAFRIQQHDVAARVAAGDRVVGFKLGNIAKAMQNAFGLDQPDYGHLLAGTFVYEGLTVDRKDYIHPFVELEPAFVLRAGLQGPNLTVADVISATDYVLPAIEIIDSRITDWRIGLPDTIADNGSTGSVVLGAAPRRLDALNLQDMHGEVAIDGEVLSTGSTSAILGNPVAAIAWLGNRLAPYGIRFRPGDVIMPGSCLRAVPLDRPGAVEGRFDGLGTVRFDVV</sequence>
<dbReference type="Gene3D" id="3.90.850.10">
    <property type="entry name" value="Fumarylacetoacetase-like, C-terminal domain"/>
    <property type="match status" value="1"/>
</dbReference>
<accession>A0A852TY68</accession>